<dbReference type="GO" id="GO:0005829">
    <property type="term" value="C:cytosol"/>
    <property type="evidence" value="ECO:0007669"/>
    <property type="project" value="TreeGrafter"/>
</dbReference>
<dbReference type="AlphaFoldDB" id="A0A6H2DKU3"/>
<dbReference type="Pfam" id="PF01168">
    <property type="entry name" value="Ala_racemase_N"/>
    <property type="match status" value="1"/>
</dbReference>
<gene>
    <name evidence="11" type="primary">alr</name>
    <name evidence="11" type="ORF">HF685_02300</name>
</gene>
<evidence type="ECO:0000256" key="9">
    <source>
        <dbReference type="PIRSR" id="PIRSR600821-52"/>
    </source>
</evidence>
<dbReference type="CDD" id="cd00430">
    <property type="entry name" value="PLPDE_III_AR"/>
    <property type="match status" value="1"/>
</dbReference>
<feature type="domain" description="Alanine racemase C-terminal" evidence="10">
    <location>
        <begin position="230"/>
        <end position="351"/>
    </location>
</feature>
<dbReference type="HAMAP" id="MF_01201">
    <property type="entry name" value="Ala_racemase"/>
    <property type="match status" value="1"/>
</dbReference>
<evidence type="ECO:0000256" key="4">
    <source>
        <dbReference type="ARBA" id="ARBA00013089"/>
    </source>
</evidence>
<dbReference type="InterPro" id="IPR000821">
    <property type="entry name" value="Ala_racemase"/>
</dbReference>
<keyword evidence="12" id="KW-1185">Reference proteome</keyword>
<keyword evidence="6 7" id="KW-0413">Isomerase</keyword>
<proteinExistence type="inferred from homology"/>
<dbReference type="KEGG" id="phao:HF685_02300"/>
<organism evidence="11 12">
    <name type="scientific">Parasphingorhabdus halotolerans</name>
    <dbReference type="NCBI Taxonomy" id="2725558"/>
    <lineage>
        <taxon>Bacteria</taxon>
        <taxon>Pseudomonadati</taxon>
        <taxon>Pseudomonadota</taxon>
        <taxon>Alphaproteobacteria</taxon>
        <taxon>Sphingomonadales</taxon>
        <taxon>Sphingomonadaceae</taxon>
        <taxon>Parasphingorhabdus</taxon>
    </lineage>
</organism>
<comment type="similarity">
    <text evidence="3 7">Belongs to the alanine racemase family.</text>
</comment>
<dbReference type="InterPro" id="IPR011079">
    <property type="entry name" value="Ala_racemase_C"/>
</dbReference>
<dbReference type="GO" id="GO:0008784">
    <property type="term" value="F:alanine racemase activity"/>
    <property type="evidence" value="ECO:0007669"/>
    <property type="project" value="UniProtKB-UniRule"/>
</dbReference>
<dbReference type="Proteomes" id="UP000501600">
    <property type="component" value="Chromosome"/>
</dbReference>
<dbReference type="RefSeq" id="WP_168818120.1">
    <property type="nucleotide sequence ID" value="NZ_CP051217.1"/>
</dbReference>
<sequence length="351" mass="37860">MSIAAPDIPATARLQLSGDALVANWRALNRFSGAASAGAAVKADAYGLGALPVVQKLLDAGCQDFFVANWQEAREIEAIAAGKASISVLNGVREEDMAFAVKSSAKPVLNSIEQILRWSTTSLPCDVMINSGMNRLGINPGDLGHGCIANLDIDLAMSHLASADEDCKQNTDQLAKYLSALIDLQYKRSSFANSAGIMLGTDYHFDVTRPGLSLYGGKPRPELADQIQQVATPQAQILQVRHVRPGDKIGYNAKYIADRDLRIAILAMGYADGYLRGFSNKGCFLADGGKLRVIGRVSMDLTAIDLTQAPKLEEGDWVDCDYDLPEASRISGLSQYELITGLGQRLPRIWQ</sequence>
<evidence type="ECO:0000313" key="12">
    <source>
        <dbReference type="Proteomes" id="UP000501600"/>
    </source>
</evidence>
<dbReference type="Gene3D" id="2.40.37.10">
    <property type="entry name" value="Lyase, Ornithine Decarboxylase, Chain A, domain 1"/>
    <property type="match status" value="1"/>
</dbReference>
<feature type="active site" description="Proton acceptor; specific for D-alanine" evidence="7">
    <location>
        <position position="42"/>
    </location>
</feature>
<reference evidence="11 12" key="1">
    <citation type="submission" date="2020-04" db="EMBL/GenBank/DDBJ databases">
        <title>Genome sequence for Sphingorhabdus sp. strain M1.</title>
        <authorList>
            <person name="Park S.-J."/>
        </authorList>
    </citation>
    <scope>NUCLEOTIDE SEQUENCE [LARGE SCALE GENOMIC DNA]</scope>
    <source>
        <strain evidence="11 12">JK6</strain>
    </source>
</reference>
<dbReference type="Gene3D" id="3.20.20.10">
    <property type="entry name" value="Alanine racemase"/>
    <property type="match status" value="1"/>
</dbReference>
<dbReference type="UniPathway" id="UPA00042">
    <property type="reaction ID" value="UER00497"/>
</dbReference>
<dbReference type="InterPro" id="IPR020622">
    <property type="entry name" value="Ala_racemase_pyridoxalP-BS"/>
</dbReference>
<accession>A0A6H2DKU3</accession>
<dbReference type="PROSITE" id="PS00395">
    <property type="entry name" value="ALANINE_RACEMASE"/>
    <property type="match status" value="1"/>
</dbReference>
<dbReference type="GO" id="GO:0030170">
    <property type="term" value="F:pyridoxal phosphate binding"/>
    <property type="evidence" value="ECO:0007669"/>
    <property type="project" value="UniProtKB-UniRule"/>
</dbReference>
<comment type="cofactor">
    <cofactor evidence="2 7 8">
        <name>pyridoxal 5'-phosphate</name>
        <dbReference type="ChEBI" id="CHEBI:597326"/>
    </cofactor>
</comment>
<dbReference type="NCBIfam" id="TIGR00492">
    <property type="entry name" value="alr"/>
    <property type="match status" value="1"/>
</dbReference>
<evidence type="ECO:0000259" key="10">
    <source>
        <dbReference type="SMART" id="SM01005"/>
    </source>
</evidence>
<feature type="modified residue" description="N6-(pyridoxal phosphate)lysine" evidence="7 8">
    <location>
        <position position="42"/>
    </location>
</feature>
<evidence type="ECO:0000256" key="7">
    <source>
        <dbReference type="HAMAP-Rule" id="MF_01201"/>
    </source>
</evidence>
<dbReference type="PANTHER" id="PTHR30511">
    <property type="entry name" value="ALANINE RACEMASE"/>
    <property type="match status" value="1"/>
</dbReference>
<dbReference type="EC" id="5.1.1.1" evidence="4 7"/>
<feature type="binding site" evidence="7 9">
    <location>
        <position position="299"/>
    </location>
    <ligand>
        <name>substrate</name>
    </ligand>
</feature>
<dbReference type="EMBL" id="CP051217">
    <property type="protein sequence ID" value="QJB68276.1"/>
    <property type="molecule type" value="Genomic_DNA"/>
</dbReference>
<dbReference type="PANTHER" id="PTHR30511:SF0">
    <property type="entry name" value="ALANINE RACEMASE, CATABOLIC-RELATED"/>
    <property type="match status" value="1"/>
</dbReference>
<dbReference type="SMART" id="SM01005">
    <property type="entry name" value="Ala_racemase_C"/>
    <property type="match status" value="1"/>
</dbReference>
<comment type="function">
    <text evidence="7">Catalyzes the interconversion of L-alanine and D-alanine. May also act on other amino acids.</text>
</comment>
<protein>
    <recommendedName>
        <fullName evidence="4 7">Alanine racemase</fullName>
        <ecNumber evidence="4 7">5.1.1.1</ecNumber>
    </recommendedName>
</protein>
<dbReference type="SUPFAM" id="SSF50621">
    <property type="entry name" value="Alanine racemase C-terminal domain-like"/>
    <property type="match status" value="1"/>
</dbReference>
<dbReference type="GO" id="GO:0030632">
    <property type="term" value="P:D-alanine biosynthetic process"/>
    <property type="evidence" value="ECO:0007669"/>
    <property type="project" value="UniProtKB-UniRule"/>
</dbReference>
<dbReference type="InterPro" id="IPR029066">
    <property type="entry name" value="PLP-binding_barrel"/>
</dbReference>
<evidence type="ECO:0000256" key="1">
    <source>
        <dbReference type="ARBA" id="ARBA00000316"/>
    </source>
</evidence>
<dbReference type="InterPro" id="IPR001608">
    <property type="entry name" value="Ala_racemase_N"/>
</dbReference>
<dbReference type="InterPro" id="IPR009006">
    <property type="entry name" value="Ala_racemase/Decarboxylase_C"/>
</dbReference>
<evidence type="ECO:0000256" key="2">
    <source>
        <dbReference type="ARBA" id="ARBA00001933"/>
    </source>
</evidence>
<evidence type="ECO:0000256" key="5">
    <source>
        <dbReference type="ARBA" id="ARBA00022898"/>
    </source>
</evidence>
<dbReference type="Pfam" id="PF00842">
    <property type="entry name" value="Ala_racemase_C"/>
    <property type="match status" value="1"/>
</dbReference>
<keyword evidence="5 7" id="KW-0663">Pyridoxal phosphate</keyword>
<evidence type="ECO:0000256" key="6">
    <source>
        <dbReference type="ARBA" id="ARBA00023235"/>
    </source>
</evidence>
<evidence type="ECO:0000256" key="8">
    <source>
        <dbReference type="PIRSR" id="PIRSR600821-50"/>
    </source>
</evidence>
<comment type="pathway">
    <text evidence="7">Amino-acid biosynthesis; D-alanine biosynthesis; D-alanine from L-alanine: step 1/1.</text>
</comment>
<feature type="active site" description="Proton acceptor; specific for L-alanine" evidence="7">
    <location>
        <position position="251"/>
    </location>
</feature>
<evidence type="ECO:0000313" key="11">
    <source>
        <dbReference type="EMBL" id="QJB68276.1"/>
    </source>
</evidence>
<comment type="catalytic activity">
    <reaction evidence="1 7">
        <text>L-alanine = D-alanine</text>
        <dbReference type="Rhea" id="RHEA:20249"/>
        <dbReference type="ChEBI" id="CHEBI:57416"/>
        <dbReference type="ChEBI" id="CHEBI:57972"/>
        <dbReference type="EC" id="5.1.1.1"/>
    </reaction>
</comment>
<name>A0A6H2DKU3_9SPHN</name>
<dbReference type="PRINTS" id="PR00992">
    <property type="entry name" value="ALARACEMASE"/>
</dbReference>
<feature type="binding site" evidence="7 9">
    <location>
        <position position="135"/>
    </location>
    <ligand>
        <name>substrate</name>
    </ligand>
</feature>
<evidence type="ECO:0000256" key="3">
    <source>
        <dbReference type="ARBA" id="ARBA00007880"/>
    </source>
</evidence>
<dbReference type="SUPFAM" id="SSF51419">
    <property type="entry name" value="PLP-binding barrel"/>
    <property type="match status" value="1"/>
</dbReference>